<gene>
    <name evidence="2" type="ORF">PCAL00307_LOCUS20487</name>
</gene>
<accession>A0A7S4A672</accession>
<evidence type="ECO:0000256" key="1">
    <source>
        <dbReference type="SAM" id="MobiDB-lite"/>
    </source>
</evidence>
<name>A0A7S4A672_9STRA</name>
<proteinExistence type="predicted"/>
<sequence length="174" mass="19536">MYTALLAFTTVTALQHPLPTRRQTKLRAGFGAPKPKPPPKKEYSKKALEKSHERFDELKARERGTFVVDVYCGVRDASKLWFVGKIGHDLATPPESALTALSHLLEPHAKFLQPVLENRDLVWGLARGNSEVEVAKGEAPLELVEPARAKPNHKPGFAPEWYEPGEEGFYVRRD</sequence>
<reference evidence="2" key="1">
    <citation type="submission" date="2021-01" db="EMBL/GenBank/DDBJ databases">
        <authorList>
            <person name="Corre E."/>
            <person name="Pelletier E."/>
            <person name="Niang G."/>
            <person name="Scheremetjew M."/>
            <person name="Finn R."/>
            <person name="Kale V."/>
            <person name="Holt S."/>
            <person name="Cochrane G."/>
            <person name="Meng A."/>
            <person name="Brown T."/>
            <person name="Cohen L."/>
        </authorList>
    </citation>
    <scope>NUCLEOTIDE SEQUENCE</scope>
    <source>
        <strain evidence="2">CCMP1756</strain>
    </source>
</reference>
<evidence type="ECO:0000313" key="2">
    <source>
        <dbReference type="EMBL" id="CAE0705039.1"/>
    </source>
</evidence>
<feature type="region of interest" description="Disordered" evidence="1">
    <location>
        <begin position="22"/>
        <end position="46"/>
    </location>
</feature>
<protein>
    <submittedName>
        <fullName evidence="2">Uncharacterized protein</fullName>
    </submittedName>
</protein>
<organism evidence="2">
    <name type="scientific">Pelagomonas calceolata</name>
    <dbReference type="NCBI Taxonomy" id="35677"/>
    <lineage>
        <taxon>Eukaryota</taxon>
        <taxon>Sar</taxon>
        <taxon>Stramenopiles</taxon>
        <taxon>Ochrophyta</taxon>
        <taxon>Pelagophyceae</taxon>
        <taxon>Pelagomonadales</taxon>
        <taxon>Pelagomonadaceae</taxon>
        <taxon>Pelagomonas</taxon>
    </lineage>
</organism>
<dbReference type="EMBL" id="HBIW01023761">
    <property type="protein sequence ID" value="CAE0705039.1"/>
    <property type="molecule type" value="Transcribed_RNA"/>
</dbReference>
<dbReference type="AlphaFoldDB" id="A0A7S4A672"/>